<evidence type="ECO:0000313" key="1">
    <source>
        <dbReference type="EMBL" id="MFC3511930.1"/>
    </source>
</evidence>
<gene>
    <name evidence="1" type="ORF">ACFORO_17300</name>
</gene>
<organism evidence="1 2">
    <name type="scientific">Amycolatopsis halotolerans</name>
    <dbReference type="NCBI Taxonomy" id="330083"/>
    <lineage>
        <taxon>Bacteria</taxon>
        <taxon>Bacillati</taxon>
        <taxon>Actinomycetota</taxon>
        <taxon>Actinomycetes</taxon>
        <taxon>Pseudonocardiales</taxon>
        <taxon>Pseudonocardiaceae</taxon>
        <taxon>Amycolatopsis</taxon>
    </lineage>
</organism>
<name>A0ABV7QIZ6_9PSEU</name>
<reference evidence="2" key="1">
    <citation type="journal article" date="2019" name="Int. J. Syst. Evol. Microbiol.">
        <title>The Global Catalogue of Microorganisms (GCM) 10K type strain sequencing project: providing services to taxonomists for standard genome sequencing and annotation.</title>
        <authorList>
            <consortium name="The Broad Institute Genomics Platform"/>
            <consortium name="The Broad Institute Genome Sequencing Center for Infectious Disease"/>
            <person name="Wu L."/>
            <person name="Ma J."/>
        </authorList>
    </citation>
    <scope>NUCLEOTIDE SEQUENCE [LARGE SCALE GENOMIC DNA]</scope>
    <source>
        <strain evidence="2">CGMCC 4.7682</strain>
    </source>
</reference>
<sequence length="102" mass="10933">MAYLSGTATQVVDDEFPGWVEVQFPGADGTEITLVEKLPALDDDLTTASRYPAPVRVPCRVVKTEGDGAVAVVELEHGITDRSDRNMFRVPAGAVIYGRTGP</sequence>
<proteinExistence type="predicted"/>
<keyword evidence="2" id="KW-1185">Reference proteome</keyword>
<evidence type="ECO:0000313" key="2">
    <source>
        <dbReference type="Proteomes" id="UP001595764"/>
    </source>
</evidence>
<dbReference type="RefSeq" id="WP_377871107.1">
    <property type="nucleotide sequence ID" value="NZ_JBHMAY010000026.1"/>
</dbReference>
<accession>A0ABV7QIZ6</accession>
<dbReference type="Proteomes" id="UP001595764">
    <property type="component" value="Unassembled WGS sequence"/>
</dbReference>
<dbReference type="EMBL" id="JBHRWI010000020">
    <property type="protein sequence ID" value="MFC3511930.1"/>
    <property type="molecule type" value="Genomic_DNA"/>
</dbReference>
<protein>
    <submittedName>
        <fullName evidence="1">Uncharacterized protein</fullName>
    </submittedName>
</protein>
<comment type="caution">
    <text evidence="1">The sequence shown here is derived from an EMBL/GenBank/DDBJ whole genome shotgun (WGS) entry which is preliminary data.</text>
</comment>